<gene>
    <name evidence="1" type="ORF">KK062_00085</name>
</gene>
<accession>A0AAP2DVT3</accession>
<evidence type="ECO:0000313" key="1">
    <source>
        <dbReference type="EMBL" id="MBT1706594.1"/>
    </source>
</evidence>
<dbReference type="Proteomes" id="UP001319080">
    <property type="component" value="Unassembled WGS sequence"/>
</dbReference>
<name>A0AAP2DVT3_9BACT</name>
<organism evidence="1 2">
    <name type="scientific">Dawidia cretensis</name>
    <dbReference type="NCBI Taxonomy" id="2782350"/>
    <lineage>
        <taxon>Bacteria</taxon>
        <taxon>Pseudomonadati</taxon>
        <taxon>Bacteroidota</taxon>
        <taxon>Cytophagia</taxon>
        <taxon>Cytophagales</taxon>
        <taxon>Chryseotaleaceae</taxon>
        <taxon>Dawidia</taxon>
    </lineage>
</organism>
<dbReference type="AlphaFoldDB" id="A0AAP2DVT3"/>
<dbReference type="EMBL" id="JAHESE010000001">
    <property type="protein sequence ID" value="MBT1706594.1"/>
    <property type="molecule type" value="Genomic_DNA"/>
</dbReference>
<sequence>MHKHPTTTAPANVEILLAIQYRRVLSFHYEGFHRLVEPYCYGLSPTGTQVLWCFQHGGGNATRTFDWLLVDLSHVRNIAIVDKHFSRLRDGYDRANIGIDRVFSQI</sequence>
<protein>
    <submittedName>
        <fullName evidence="1">Uncharacterized protein</fullName>
    </submittedName>
</protein>
<evidence type="ECO:0000313" key="2">
    <source>
        <dbReference type="Proteomes" id="UP001319080"/>
    </source>
</evidence>
<comment type="caution">
    <text evidence="1">The sequence shown here is derived from an EMBL/GenBank/DDBJ whole genome shotgun (WGS) entry which is preliminary data.</text>
</comment>
<proteinExistence type="predicted"/>
<dbReference type="RefSeq" id="WP_254082187.1">
    <property type="nucleotide sequence ID" value="NZ_JAHESE010000001.1"/>
</dbReference>
<reference evidence="1 2" key="1">
    <citation type="submission" date="2021-05" db="EMBL/GenBank/DDBJ databases">
        <title>A Polyphasic approach of four new species of the genus Ohtaekwangia: Ohtaekwangia histidinii sp. nov., Ohtaekwangia cretensis sp. nov., Ohtaekwangia indiensis sp. nov., Ohtaekwangia reichenbachii sp. nov. from diverse environment.</title>
        <authorList>
            <person name="Octaviana S."/>
        </authorList>
    </citation>
    <scope>NUCLEOTIDE SEQUENCE [LARGE SCALE GENOMIC DNA]</scope>
    <source>
        <strain evidence="1 2">PWU5</strain>
    </source>
</reference>
<keyword evidence="2" id="KW-1185">Reference proteome</keyword>